<dbReference type="PANTHER" id="PTHR10760:SF2">
    <property type="entry name" value="LD13476P-RELATED"/>
    <property type="match status" value="1"/>
</dbReference>
<organism evidence="3 4">
    <name type="scientific">Mytilus coruscus</name>
    <name type="common">Sea mussel</name>
    <dbReference type="NCBI Taxonomy" id="42192"/>
    <lineage>
        <taxon>Eukaryota</taxon>
        <taxon>Metazoa</taxon>
        <taxon>Spiralia</taxon>
        <taxon>Lophotrochozoa</taxon>
        <taxon>Mollusca</taxon>
        <taxon>Bivalvia</taxon>
        <taxon>Autobranchia</taxon>
        <taxon>Pteriomorphia</taxon>
        <taxon>Mytilida</taxon>
        <taxon>Mytiloidea</taxon>
        <taxon>Mytilidae</taxon>
        <taxon>Mytilinae</taxon>
        <taxon>Mytilus</taxon>
    </lineage>
</organism>
<evidence type="ECO:0000313" key="4">
    <source>
        <dbReference type="Proteomes" id="UP000507470"/>
    </source>
</evidence>
<dbReference type="InterPro" id="IPR010448">
    <property type="entry name" value="Torsin"/>
</dbReference>
<dbReference type="SUPFAM" id="SSF52540">
    <property type="entry name" value="P-loop containing nucleoside triphosphate hydrolases"/>
    <property type="match status" value="1"/>
</dbReference>
<comment type="similarity">
    <text evidence="1">Belongs to the ClpA/ClpB family. Torsin subfamily.</text>
</comment>
<dbReference type="InterPro" id="IPR049337">
    <property type="entry name" value="TOR1A_C"/>
</dbReference>
<dbReference type="GO" id="GO:0012505">
    <property type="term" value="C:endomembrane system"/>
    <property type="evidence" value="ECO:0007669"/>
    <property type="project" value="UniProtKB-ARBA"/>
</dbReference>
<dbReference type="AlphaFoldDB" id="A0A6J8CT66"/>
<protein>
    <submittedName>
        <fullName evidence="3">TOR1</fullName>
    </submittedName>
</protein>
<evidence type="ECO:0000313" key="3">
    <source>
        <dbReference type="EMBL" id="CAC5399663.1"/>
    </source>
</evidence>
<keyword evidence="4" id="KW-1185">Reference proteome</keyword>
<feature type="domain" description="Torsin-1A C-terminal" evidence="2">
    <location>
        <begin position="189"/>
        <end position="247"/>
    </location>
</feature>
<dbReference type="GO" id="GO:0071218">
    <property type="term" value="P:cellular response to misfolded protein"/>
    <property type="evidence" value="ECO:0007669"/>
    <property type="project" value="TreeGrafter"/>
</dbReference>
<evidence type="ECO:0000259" key="2">
    <source>
        <dbReference type="Pfam" id="PF21376"/>
    </source>
</evidence>
<dbReference type="OrthoDB" id="19623at2759"/>
<evidence type="ECO:0000256" key="1">
    <source>
        <dbReference type="ARBA" id="ARBA00006235"/>
    </source>
</evidence>
<dbReference type="Pfam" id="PF06309">
    <property type="entry name" value="Torsin"/>
    <property type="match status" value="1"/>
</dbReference>
<dbReference type="Gene3D" id="3.40.50.300">
    <property type="entry name" value="P-loop containing nucleotide triphosphate hydrolases"/>
    <property type="match status" value="1"/>
</dbReference>
<accession>A0A6J8CT66</accession>
<dbReference type="GO" id="GO:0005737">
    <property type="term" value="C:cytoplasm"/>
    <property type="evidence" value="ECO:0007669"/>
    <property type="project" value="UniProtKB-ARBA"/>
</dbReference>
<name>A0A6J8CT66_MYTCO</name>
<dbReference type="InterPro" id="IPR027417">
    <property type="entry name" value="P-loop_NTPase"/>
</dbReference>
<dbReference type="GO" id="GO:0016887">
    <property type="term" value="F:ATP hydrolysis activity"/>
    <property type="evidence" value="ECO:0007669"/>
    <property type="project" value="InterPro"/>
</dbReference>
<dbReference type="Proteomes" id="UP000507470">
    <property type="component" value="Unassembled WGS sequence"/>
</dbReference>
<dbReference type="Pfam" id="PF21376">
    <property type="entry name" value="TOR1A_C"/>
    <property type="match status" value="1"/>
</dbReference>
<dbReference type="PANTHER" id="PTHR10760">
    <property type="entry name" value="TORSIN"/>
    <property type="match status" value="1"/>
</dbReference>
<dbReference type="GO" id="GO:0005524">
    <property type="term" value="F:ATP binding"/>
    <property type="evidence" value="ECO:0007669"/>
    <property type="project" value="InterPro"/>
</dbReference>
<dbReference type="EMBL" id="CACVKT020006043">
    <property type="protein sequence ID" value="CAC5399663.1"/>
    <property type="molecule type" value="Genomic_DNA"/>
</dbReference>
<gene>
    <name evidence="3" type="ORF">MCOR_33906</name>
</gene>
<proteinExistence type="inferred from homology"/>
<sequence length="255" mass="29302">MAHMTDKDSPKAVSLSLHGGLGTGKSTTSSIITQSIYKKGIKSKFVHYLFSTTLFTHNKDIEQYKEELKELIETSVKNCERSMFIFDEVDTMPPGLIDVIIPYLDYHDNRNGINYRKAIFIFISNTVGTEILQQTLNFFHEGKDRDSIELRDMEMLIATAAVNSKTSGFHRSDVLLRHLITAYVPFLPLERTHVRQCIKDYLLYKKYYMSKGDIDEEKVGEIADQLDYFPEEEQVFSTLGCRRVSDKTALLMAED</sequence>
<reference evidence="3 4" key="1">
    <citation type="submission" date="2020-06" db="EMBL/GenBank/DDBJ databases">
        <authorList>
            <person name="Li R."/>
            <person name="Bekaert M."/>
        </authorList>
    </citation>
    <scope>NUCLEOTIDE SEQUENCE [LARGE SCALE GENOMIC DNA]</scope>
    <source>
        <strain evidence="4">wild</strain>
    </source>
</reference>